<evidence type="ECO:0000313" key="2">
    <source>
        <dbReference type="Proteomes" id="UP000678393"/>
    </source>
</evidence>
<evidence type="ECO:0000313" key="1">
    <source>
        <dbReference type="EMBL" id="CAG5131293.1"/>
    </source>
</evidence>
<dbReference type="EMBL" id="CAJHNH020004558">
    <property type="protein sequence ID" value="CAG5131293.1"/>
    <property type="molecule type" value="Genomic_DNA"/>
</dbReference>
<protein>
    <submittedName>
        <fullName evidence="1">Uncharacterized protein</fullName>
    </submittedName>
</protein>
<gene>
    <name evidence="1" type="ORF">CUNI_LOCUS16851</name>
</gene>
<feature type="non-terminal residue" evidence="1">
    <location>
        <position position="1"/>
    </location>
</feature>
<name>A0A8S3ZP25_9EUPU</name>
<dbReference type="AlphaFoldDB" id="A0A8S3ZP25"/>
<proteinExistence type="predicted"/>
<reference evidence="1" key="1">
    <citation type="submission" date="2021-04" db="EMBL/GenBank/DDBJ databases">
        <authorList>
            <consortium name="Molecular Ecology Group"/>
        </authorList>
    </citation>
    <scope>NUCLEOTIDE SEQUENCE</scope>
</reference>
<dbReference type="Proteomes" id="UP000678393">
    <property type="component" value="Unassembled WGS sequence"/>
</dbReference>
<sequence length="344" mass="39059">AEYSYGGEADLHRHYHSCKKNPGHKYFIPVDKFCIKDLPEGYRHKDMMDYIRTESDLTVRVTVQYVSDMRPETLPGSDRPYPGYDYKGQQKMTVGTGWVHYVQFFNCLDGVTCKCQDCHKSSVPETKFATINITTATHVVFDDLEGAHTTCHLFFDSGSTPDACSGVVTLMGMSSRYSEIDTDWCYMKHFTHDLDLARRLDRSLVLRDKLRPAISAKISMINVYRRRLTSVEKKPLLFIVSHPHGCRKHISIGHWTSVNNNNPKVFSFEYTTPTCPGSSGAHVYMPYELSPDSLCTGWFNFPGSHCGSLDEQLGINYCNVERGEYTVPAYVLMLLCVCVCVCVL</sequence>
<accession>A0A8S3ZP25</accession>
<dbReference type="OrthoDB" id="6045352at2759"/>
<comment type="caution">
    <text evidence="1">The sequence shown here is derived from an EMBL/GenBank/DDBJ whole genome shotgun (WGS) entry which is preliminary data.</text>
</comment>
<keyword evidence="2" id="KW-1185">Reference proteome</keyword>
<organism evidence="1 2">
    <name type="scientific">Candidula unifasciata</name>
    <dbReference type="NCBI Taxonomy" id="100452"/>
    <lineage>
        <taxon>Eukaryota</taxon>
        <taxon>Metazoa</taxon>
        <taxon>Spiralia</taxon>
        <taxon>Lophotrochozoa</taxon>
        <taxon>Mollusca</taxon>
        <taxon>Gastropoda</taxon>
        <taxon>Heterobranchia</taxon>
        <taxon>Euthyneura</taxon>
        <taxon>Panpulmonata</taxon>
        <taxon>Eupulmonata</taxon>
        <taxon>Stylommatophora</taxon>
        <taxon>Helicina</taxon>
        <taxon>Helicoidea</taxon>
        <taxon>Geomitridae</taxon>
        <taxon>Candidula</taxon>
    </lineage>
</organism>